<comment type="catalytic activity">
    <reaction evidence="4">
        <text>holo-[ACP] + malonyl-CoA = malonyl-[ACP] + CoA</text>
        <dbReference type="Rhea" id="RHEA:41792"/>
        <dbReference type="Rhea" id="RHEA-COMP:9623"/>
        <dbReference type="Rhea" id="RHEA-COMP:9685"/>
        <dbReference type="ChEBI" id="CHEBI:57287"/>
        <dbReference type="ChEBI" id="CHEBI:57384"/>
        <dbReference type="ChEBI" id="CHEBI:64479"/>
        <dbReference type="ChEBI" id="CHEBI:78449"/>
        <dbReference type="EC" id="2.3.1.39"/>
    </reaction>
</comment>
<dbReference type="Gene3D" id="3.40.366.10">
    <property type="entry name" value="Malonyl-Coenzyme A Acyl Carrier Protein, domain 2"/>
    <property type="match status" value="1"/>
</dbReference>
<dbReference type="InterPro" id="IPR050858">
    <property type="entry name" value="Mal-CoA-ACP_Trans/PKS_FabD"/>
</dbReference>
<dbReference type="eggNOG" id="COG0331">
    <property type="taxonomic scope" value="Bacteria"/>
</dbReference>
<dbReference type="GO" id="GO:0004314">
    <property type="term" value="F:[acyl-carrier-protein] S-malonyltransferase activity"/>
    <property type="evidence" value="ECO:0007669"/>
    <property type="project" value="UniProtKB-EC"/>
</dbReference>
<gene>
    <name evidence="6" type="ordered locus">Avin_29450</name>
</gene>
<accession>C1DM25</accession>
<dbReference type="Gene3D" id="3.30.70.250">
    <property type="entry name" value="Malonyl-CoA ACP transacylase, ACP-binding"/>
    <property type="match status" value="1"/>
</dbReference>
<proteinExistence type="predicted"/>
<dbReference type="KEGG" id="avn:Avin_29450"/>
<dbReference type="PANTHER" id="PTHR42681:SF1">
    <property type="entry name" value="MALONYL-COA-ACYL CARRIER PROTEIN TRANSACYLASE, MITOCHONDRIAL"/>
    <property type="match status" value="1"/>
</dbReference>
<dbReference type="OrthoDB" id="9808564at2"/>
<protein>
    <recommendedName>
        <fullName evidence="1">[acyl-carrier-protein] S-malonyltransferase</fullName>
        <ecNumber evidence="1">2.3.1.39</ecNumber>
    </recommendedName>
</protein>
<dbReference type="InterPro" id="IPR001227">
    <property type="entry name" value="Ac_transferase_dom_sf"/>
</dbReference>
<dbReference type="InterPro" id="IPR014043">
    <property type="entry name" value="Acyl_transferase_dom"/>
</dbReference>
<evidence type="ECO:0000256" key="1">
    <source>
        <dbReference type="ARBA" id="ARBA00013258"/>
    </source>
</evidence>
<evidence type="ECO:0000313" key="7">
    <source>
        <dbReference type="Proteomes" id="UP000002424"/>
    </source>
</evidence>
<keyword evidence="3" id="KW-0012">Acyltransferase</keyword>
<evidence type="ECO:0000256" key="3">
    <source>
        <dbReference type="ARBA" id="ARBA00023315"/>
    </source>
</evidence>
<dbReference type="GO" id="GO:0005829">
    <property type="term" value="C:cytosol"/>
    <property type="evidence" value="ECO:0007669"/>
    <property type="project" value="TreeGrafter"/>
</dbReference>
<dbReference type="EMBL" id="CP001157">
    <property type="protein sequence ID" value="ACO79112.1"/>
    <property type="molecule type" value="Genomic_DNA"/>
</dbReference>
<sequence>MSQVSSPNIMFVFPGQGSQYVGMGSDIHRRFSCVRDLYERASQAMGFDVAELSFQGPEERLNGTEFTQIALLTHSIACLAAFRELTGEAWTPNVLAGHSLGEYSALVAAGVLAFEDALRLIRMRGRLMSEFGRGRMAAFRLDLDSIRPLAEARYCGIGGCNLPDQTVVCGFERDLEALMEDVAARFGRSRAGRYLKTEGAFHTYLMIGAAERYRPHLDAAALAAPRARVLSNYTGDYHADDPEQMRAALFFQMFHPVKWMGGLRRAIDDGVNLVVEFGGGIGRDQPGRVHAPESRKPNLEGIMRKAYAASGRRGLYLPAINRATLERAARTLELLRSASPMEPVWVDERHFSLHLPLHQGTVDEDSLGLGRLVQELGLRRVVETEIEEDDDSLLTLKTYCDEGIASAEPYLEVVVGGETGAFLHYRGDAIRHELAALHARLERPAPAIRAAVGGGLAG</sequence>
<feature type="domain" description="Malonyl-CoA:ACP transacylase (MAT)" evidence="5">
    <location>
        <begin position="12"/>
        <end position="315"/>
    </location>
</feature>
<dbReference type="HOGENOM" id="CLU_600849_0_0_6"/>
<keyword evidence="7" id="KW-1185">Reference proteome</keyword>
<dbReference type="EnsemblBacteria" id="ACO79112">
    <property type="protein sequence ID" value="ACO79112"/>
    <property type="gene ID" value="Avin_29450"/>
</dbReference>
<organism evidence="6 7">
    <name type="scientific">Azotobacter vinelandii (strain DJ / ATCC BAA-1303)</name>
    <dbReference type="NCBI Taxonomy" id="322710"/>
    <lineage>
        <taxon>Bacteria</taxon>
        <taxon>Pseudomonadati</taxon>
        <taxon>Pseudomonadota</taxon>
        <taxon>Gammaproteobacteria</taxon>
        <taxon>Pseudomonadales</taxon>
        <taxon>Pseudomonadaceae</taxon>
        <taxon>Azotobacter</taxon>
    </lineage>
</organism>
<dbReference type="RefSeq" id="WP_012701499.1">
    <property type="nucleotide sequence ID" value="NC_012560.1"/>
</dbReference>
<keyword evidence="2" id="KW-0808">Transferase</keyword>
<dbReference type="SUPFAM" id="SSF52151">
    <property type="entry name" value="FabD/lysophospholipase-like"/>
    <property type="match status" value="1"/>
</dbReference>
<dbReference type="SMART" id="SM00827">
    <property type="entry name" value="PKS_AT"/>
    <property type="match status" value="1"/>
</dbReference>
<dbReference type="PANTHER" id="PTHR42681">
    <property type="entry name" value="MALONYL-COA-ACYL CARRIER PROTEIN TRANSACYLASE, MITOCHONDRIAL"/>
    <property type="match status" value="1"/>
</dbReference>
<dbReference type="STRING" id="322710.Avin_29450"/>
<evidence type="ECO:0000313" key="6">
    <source>
        <dbReference type="EMBL" id="ACO79112.1"/>
    </source>
</evidence>
<dbReference type="GeneID" id="88186046"/>
<dbReference type="InterPro" id="IPR016035">
    <property type="entry name" value="Acyl_Trfase/lysoPLipase"/>
</dbReference>
<reference evidence="6 7" key="1">
    <citation type="journal article" date="2009" name="J. Bacteriol.">
        <title>Genome sequence of Azotobacter vinelandii, an obligate aerobe specialized to support diverse anaerobic metabolic processes.</title>
        <authorList>
            <person name="Setubal J.C."/>
            <person name="dos Santos P."/>
            <person name="Goldman B.S."/>
            <person name="Ertesvag H."/>
            <person name="Espin G."/>
            <person name="Rubio L.M."/>
            <person name="Valla S."/>
            <person name="Almeida N.F."/>
            <person name="Balasubramanian D."/>
            <person name="Cromes L."/>
            <person name="Curatti L."/>
            <person name="Du Z."/>
            <person name="Godsy E."/>
            <person name="Goodner B."/>
            <person name="Hellner-Burris K."/>
            <person name="Hernandez J.A."/>
            <person name="Houmiel K."/>
            <person name="Imperial J."/>
            <person name="Kennedy C."/>
            <person name="Larson T.J."/>
            <person name="Latreille P."/>
            <person name="Ligon L.S."/>
            <person name="Lu J."/>
            <person name="Maerk M."/>
            <person name="Miller N.M."/>
            <person name="Norton S."/>
            <person name="O'Carroll I.P."/>
            <person name="Paulsen I."/>
            <person name="Raulfs E.C."/>
            <person name="Roemer R."/>
            <person name="Rosser J."/>
            <person name="Segura D."/>
            <person name="Slater S."/>
            <person name="Stricklin S.L."/>
            <person name="Studholme D.J."/>
            <person name="Sun J."/>
            <person name="Viana C.J."/>
            <person name="Wallin E."/>
            <person name="Wang B."/>
            <person name="Wheeler C."/>
            <person name="Zhu H."/>
            <person name="Dean D.R."/>
            <person name="Dixon R."/>
            <person name="Wood D."/>
        </authorList>
    </citation>
    <scope>NUCLEOTIDE SEQUENCE [LARGE SCALE GENOMIC DNA]</scope>
    <source>
        <strain evidence="7">DJ / ATCC BAA-1303</strain>
    </source>
</reference>
<evidence type="ECO:0000259" key="5">
    <source>
        <dbReference type="SMART" id="SM00827"/>
    </source>
</evidence>
<dbReference type="EC" id="2.3.1.39" evidence="1"/>
<dbReference type="AlphaFoldDB" id="C1DM25"/>
<dbReference type="GO" id="GO:0006633">
    <property type="term" value="P:fatty acid biosynthetic process"/>
    <property type="evidence" value="ECO:0007669"/>
    <property type="project" value="TreeGrafter"/>
</dbReference>
<evidence type="ECO:0000256" key="2">
    <source>
        <dbReference type="ARBA" id="ARBA00022679"/>
    </source>
</evidence>
<evidence type="ECO:0000256" key="4">
    <source>
        <dbReference type="ARBA" id="ARBA00048462"/>
    </source>
</evidence>
<name>C1DM25_AZOVD</name>
<dbReference type="Pfam" id="PF00698">
    <property type="entry name" value="Acyl_transf_1"/>
    <property type="match status" value="1"/>
</dbReference>
<dbReference type="Proteomes" id="UP000002424">
    <property type="component" value="Chromosome"/>
</dbReference>